<accession>A0AAV2F0A5</accession>
<protein>
    <submittedName>
        <fullName evidence="2">Uncharacterized protein</fullName>
    </submittedName>
</protein>
<gene>
    <name evidence="2" type="ORF">LTRI10_LOCUS32064</name>
</gene>
<feature type="region of interest" description="Disordered" evidence="1">
    <location>
        <begin position="86"/>
        <end position="147"/>
    </location>
</feature>
<sequence>MPLILGRPFLATVKALIDVNDGTFILRDGEERITFSVGIKSKVHDAKVVDLENEIASGGKPSKASPTSVCVPCDDEVQEIKACTKPEGKKKRAWRERLHQASIQSKDKGKAKMWGQEGNPMELNVGGDKSHPDTVADPISVASSSKA</sequence>
<evidence type="ECO:0000256" key="1">
    <source>
        <dbReference type="SAM" id="MobiDB-lite"/>
    </source>
</evidence>
<keyword evidence="3" id="KW-1185">Reference proteome</keyword>
<name>A0AAV2F0A5_9ROSI</name>
<evidence type="ECO:0000313" key="3">
    <source>
        <dbReference type="Proteomes" id="UP001497516"/>
    </source>
</evidence>
<proteinExistence type="predicted"/>
<dbReference type="AlphaFoldDB" id="A0AAV2F0A5"/>
<dbReference type="Proteomes" id="UP001497516">
    <property type="component" value="Chromosome 5"/>
</dbReference>
<organism evidence="2 3">
    <name type="scientific">Linum trigynum</name>
    <dbReference type="NCBI Taxonomy" id="586398"/>
    <lineage>
        <taxon>Eukaryota</taxon>
        <taxon>Viridiplantae</taxon>
        <taxon>Streptophyta</taxon>
        <taxon>Embryophyta</taxon>
        <taxon>Tracheophyta</taxon>
        <taxon>Spermatophyta</taxon>
        <taxon>Magnoliopsida</taxon>
        <taxon>eudicotyledons</taxon>
        <taxon>Gunneridae</taxon>
        <taxon>Pentapetalae</taxon>
        <taxon>rosids</taxon>
        <taxon>fabids</taxon>
        <taxon>Malpighiales</taxon>
        <taxon>Linaceae</taxon>
        <taxon>Linum</taxon>
    </lineage>
</organism>
<feature type="compositionally biased region" description="Basic and acidic residues" evidence="1">
    <location>
        <begin position="95"/>
        <end position="110"/>
    </location>
</feature>
<evidence type="ECO:0000313" key="2">
    <source>
        <dbReference type="EMBL" id="CAL1391337.1"/>
    </source>
</evidence>
<reference evidence="2 3" key="1">
    <citation type="submission" date="2024-04" db="EMBL/GenBank/DDBJ databases">
        <authorList>
            <person name="Fracassetti M."/>
        </authorList>
    </citation>
    <scope>NUCLEOTIDE SEQUENCE [LARGE SCALE GENOMIC DNA]</scope>
</reference>
<dbReference type="EMBL" id="OZ034818">
    <property type="protein sequence ID" value="CAL1391337.1"/>
    <property type="molecule type" value="Genomic_DNA"/>
</dbReference>